<evidence type="ECO:0000313" key="3">
    <source>
        <dbReference type="Proteomes" id="UP000290439"/>
    </source>
</evidence>
<dbReference type="AlphaFoldDB" id="A0A4U8W5Z6"/>
<feature type="compositionally biased region" description="Low complexity" evidence="1">
    <location>
        <begin position="158"/>
        <end position="168"/>
    </location>
</feature>
<protein>
    <submittedName>
        <fullName evidence="2">Uncharacterized protein</fullName>
    </submittedName>
</protein>
<accession>A0A4U8W5Z6</accession>
<evidence type="ECO:0000256" key="1">
    <source>
        <dbReference type="SAM" id="MobiDB-lite"/>
    </source>
</evidence>
<proteinExistence type="predicted"/>
<reference evidence="2 3" key="1">
    <citation type="submission" date="2019-02" db="EMBL/GenBank/DDBJ databases">
        <authorList>
            <consortium name="Pathogen Informatics"/>
        </authorList>
    </citation>
    <scope>NUCLEOTIDE SEQUENCE [LARGE SCALE GENOMIC DNA]</scope>
    <source>
        <strain evidence="2 3">3012STDY6756504</strain>
    </source>
</reference>
<feature type="compositionally biased region" description="Basic residues" evidence="1">
    <location>
        <begin position="59"/>
        <end position="70"/>
    </location>
</feature>
<organism evidence="2 3">
    <name type="scientific">Nocardia cyriacigeorgica</name>
    <dbReference type="NCBI Taxonomy" id="135487"/>
    <lineage>
        <taxon>Bacteria</taxon>
        <taxon>Bacillati</taxon>
        <taxon>Actinomycetota</taxon>
        <taxon>Actinomycetes</taxon>
        <taxon>Mycobacteriales</taxon>
        <taxon>Nocardiaceae</taxon>
        <taxon>Nocardia</taxon>
    </lineage>
</organism>
<feature type="compositionally biased region" description="Basic and acidic residues" evidence="1">
    <location>
        <begin position="78"/>
        <end position="110"/>
    </location>
</feature>
<feature type="compositionally biased region" description="Basic residues" evidence="1">
    <location>
        <begin position="238"/>
        <end position="254"/>
    </location>
</feature>
<dbReference type="EMBL" id="LR215973">
    <property type="protein sequence ID" value="VFA96948.1"/>
    <property type="molecule type" value="Genomic_DNA"/>
</dbReference>
<dbReference type="Proteomes" id="UP000290439">
    <property type="component" value="Chromosome"/>
</dbReference>
<feature type="region of interest" description="Disordered" evidence="1">
    <location>
        <begin position="1"/>
        <end position="116"/>
    </location>
</feature>
<gene>
    <name evidence="2" type="ORF">NCTC10797_00703</name>
</gene>
<name>A0A4U8W5Z6_9NOCA</name>
<evidence type="ECO:0000313" key="2">
    <source>
        <dbReference type="EMBL" id="VFA96948.1"/>
    </source>
</evidence>
<feature type="compositionally biased region" description="Polar residues" evidence="1">
    <location>
        <begin position="222"/>
        <end position="234"/>
    </location>
</feature>
<feature type="region of interest" description="Disordered" evidence="1">
    <location>
        <begin position="148"/>
        <end position="254"/>
    </location>
</feature>
<sequence length="254" mass="27413">MAGPPFPVDRRHFRGRGPYVVRGGGRAAGAVGAGNQLQRGHDPVVGEGTGAPPAGPRYRPSRAARPRRRKPPDTEQDNLVRKRSDRDPRRDRAERRHRGRELTRRGRSDGLRFATHRWACPGFAGRHRPTRCHTRTADCHAAVVAAAFPRPDPQASQAVPAAPRGTARTRGRLDDSGRSPLPHYAGPGSTSGIATATTSSDTMRGVGRSARHIPRADPAGSRGSTAPRNRATNTHGHGPPHHRRPSSRGSRTGR</sequence>
<feature type="compositionally biased region" description="Low complexity" evidence="1">
    <location>
        <begin position="185"/>
        <end position="200"/>
    </location>
</feature>